<organism evidence="4 5">
    <name type="scientific">Suricata suricatta</name>
    <name type="common">Meerkat</name>
    <dbReference type="NCBI Taxonomy" id="37032"/>
    <lineage>
        <taxon>Eukaryota</taxon>
        <taxon>Metazoa</taxon>
        <taxon>Chordata</taxon>
        <taxon>Craniata</taxon>
        <taxon>Vertebrata</taxon>
        <taxon>Euteleostomi</taxon>
        <taxon>Mammalia</taxon>
        <taxon>Eutheria</taxon>
        <taxon>Laurasiatheria</taxon>
        <taxon>Carnivora</taxon>
        <taxon>Feliformia</taxon>
        <taxon>Herpestidae</taxon>
        <taxon>Suricata</taxon>
    </lineage>
</organism>
<dbReference type="AlphaFoldDB" id="A0A673V979"/>
<feature type="domain" description="Paraneoplastic antigen Ma-like N-terminal" evidence="3">
    <location>
        <begin position="4"/>
        <end position="94"/>
    </location>
</feature>
<sequence length="412" mass="44863">MATALAMLRDWCRWMGVNEQRSLLVLGIPDDCEDREFQEAVQAALRPLGSYRVLGKVFRKELGFKIALVEFAQYLNRSLIPQQIPGKGGPWTVVFPPQVPESESQDRPNFPAQAQGQAGVGAVGGAGASGGAGSWLMQWGQAWRPLREIMASGGLRSFSGAEGPGGEEESFERWLDHTSDMLRLWSYMSEAEKTWRLVQSLGGPALDLVRGLLAENPDTPAQDCLAALVQVFGDQDTRVASRLMFLTCAQRPQESLFAYVMRLESLLQSALLKGAFHPATADQLRTQQVLTRARPNERLQNALRRLQLDRRPPGFMGLLRLIQEAEAWEAASARSERFRVEEGARVGTGGLAASWVAVPGAPGQCCEPEGLAQAGDREAGEPLENGLKPIPEEPGNEDGAGEMSPPKSSSSK</sequence>
<dbReference type="Proteomes" id="UP000472268">
    <property type="component" value="Unplaced"/>
</dbReference>
<feature type="region of interest" description="Disordered" evidence="1">
    <location>
        <begin position="99"/>
        <end position="122"/>
    </location>
</feature>
<dbReference type="PANTHER" id="PTHR23095">
    <property type="entry name" value="PARANEOPLASTIC ANTIGEN"/>
    <property type="match status" value="1"/>
</dbReference>
<name>A0A673V979_SURSU</name>
<evidence type="ECO:0000259" key="3">
    <source>
        <dbReference type="Pfam" id="PF20846"/>
    </source>
</evidence>
<protein>
    <recommendedName>
        <fullName evidence="6">PNMA family member 6A</fullName>
    </recommendedName>
</protein>
<dbReference type="OMA" id="EAWTQSW"/>
<reference evidence="4" key="2">
    <citation type="submission" date="2025-09" db="UniProtKB">
        <authorList>
            <consortium name="Ensembl"/>
        </authorList>
    </citation>
    <scope>IDENTIFICATION</scope>
</reference>
<evidence type="ECO:0000313" key="5">
    <source>
        <dbReference type="Proteomes" id="UP000472268"/>
    </source>
</evidence>
<feature type="domain" description="Paraneoplastic antigen Ma-like C-terminal" evidence="2">
    <location>
        <begin position="158"/>
        <end position="319"/>
    </location>
</feature>
<reference evidence="4" key="1">
    <citation type="submission" date="2025-08" db="UniProtKB">
        <authorList>
            <consortium name="Ensembl"/>
        </authorList>
    </citation>
    <scope>IDENTIFICATION</scope>
</reference>
<evidence type="ECO:0000313" key="4">
    <source>
        <dbReference type="Ensembl" id="ENSSSUP00005034223.1"/>
    </source>
</evidence>
<dbReference type="InterPro" id="IPR048271">
    <property type="entry name" value="PNMA_N"/>
</dbReference>
<dbReference type="PANTHER" id="PTHR23095:SF20">
    <property type="entry name" value="PARANEOPLASTIC ANTIGEN MA6E"/>
    <property type="match status" value="1"/>
</dbReference>
<evidence type="ECO:0000259" key="2">
    <source>
        <dbReference type="Pfam" id="PF14893"/>
    </source>
</evidence>
<dbReference type="Pfam" id="PF20846">
    <property type="entry name" value="PNMA_N"/>
    <property type="match status" value="1"/>
</dbReference>
<dbReference type="InterPro" id="IPR048270">
    <property type="entry name" value="PNMA_C"/>
</dbReference>
<proteinExistence type="predicted"/>
<feature type="region of interest" description="Disordered" evidence="1">
    <location>
        <begin position="367"/>
        <end position="412"/>
    </location>
</feature>
<keyword evidence="5" id="KW-1185">Reference proteome</keyword>
<gene>
    <name evidence="4" type="primary">LOC115284167</name>
</gene>
<dbReference type="InterPro" id="IPR026523">
    <property type="entry name" value="PNMA"/>
</dbReference>
<dbReference type="Pfam" id="PF14893">
    <property type="entry name" value="PNMA"/>
    <property type="match status" value="1"/>
</dbReference>
<dbReference type="Ensembl" id="ENSSSUT00005038997.1">
    <property type="protein sequence ID" value="ENSSSUP00005034223.1"/>
    <property type="gene ID" value="ENSSSUG00005021998.1"/>
</dbReference>
<accession>A0A673V979</accession>
<evidence type="ECO:0000256" key="1">
    <source>
        <dbReference type="SAM" id="MobiDB-lite"/>
    </source>
</evidence>
<evidence type="ECO:0008006" key="6">
    <source>
        <dbReference type="Google" id="ProtNLM"/>
    </source>
</evidence>